<comment type="caution">
    <text evidence="1">The sequence shown here is derived from an EMBL/GenBank/DDBJ whole genome shotgun (WGS) entry which is preliminary data.</text>
</comment>
<dbReference type="AlphaFoldDB" id="A0A4Z0R263"/>
<evidence type="ECO:0000313" key="1">
    <source>
        <dbReference type="EMBL" id="TGE37172.1"/>
    </source>
</evidence>
<proteinExistence type="predicted"/>
<keyword evidence="2" id="KW-1185">Reference proteome</keyword>
<evidence type="ECO:0000313" key="2">
    <source>
        <dbReference type="Proteomes" id="UP000298460"/>
    </source>
</evidence>
<dbReference type="Proteomes" id="UP000298460">
    <property type="component" value="Unassembled WGS sequence"/>
</dbReference>
<reference evidence="1 2" key="1">
    <citation type="submission" date="2019-03" db="EMBL/GenBank/DDBJ databases">
        <title>Draft Genome Sequence of Desulfosporosinus fructosivorans Strain 63.6F, Isolated from Marine Sediment in the Baltic Sea.</title>
        <authorList>
            <person name="Hausmann B."/>
            <person name="Vandieken V."/>
            <person name="Pjevac P."/>
            <person name="Schreck K."/>
            <person name="Herbold C.W."/>
            <person name="Loy A."/>
        </authorList>
    </citation>
    <scope>NUCLEOTIDE SEQUENCE [LARGE SCALE GENOMIC DNA]</scope>
    <source>
        <strain evidence="1 2">63.6F</strain>
    </source>
</reference>
<sequence>MPSLLSGNDKYQTAAIVAKYLLNFIHAKHLNKQDFYSARSDTQYFGDREMTFKKEANCLIGHCRVSFKNEDKVIDYLFT</sequence>
<organism evidence="1 2">
    <name type="scientific">Desulfosporosinus fructosivorans</name>
    <dbReference type="NCBI Taxonomy" id="2018669"/>
    <lineage>
        <taxon>Bacteria</taxon>
        <taxon>Bacillati</taxon>
        <taxon>Bacillota</taxon>
        <taxon>Clostridia</taxon>
        <taxon>Eubacteriales</taxon>
        <taxon>Desulfitobacteriaceae</taxon>
        <taxon>Desulfosporosinus</taxon>
    </lineage>
</organism>
<dbReference type="OrthoDB" id="1801651at2"/>
<gene>
    <name evidence="1" type="ORF">E4K67_14935</name>
</gene>
<accession>A0A4Z0R263</accession>
<dbReference type="EMBL" id="SPQQ01000005">
    <property type="protein sequence ID" value="TGE37172.1"/>
    <property type="molecule type" value="Genomic_DNA"/>
</dbReference>
<name>A0A4Z0R263_9FIRM</name>
<protein>
    <submittedName>
        <fullName evidence="1">Uncharacterized protein</fullName>
    </submittedName>
</protein>